<proteinExistence type="predicted"/>
<dbReference type="Pfam" id="PF02559">
    <property type="entry name" value="CarD_TRCF_RID"/>
    <property type="match status" value="1"/>
</dbReference>
<dbReference type="GO" id="GO:0009303">
    <property type="term" value="P:rRNA transcription"/>
    <property type="evidence" value="ECO:0007669"/>
    <property type="project" value="TreeGrafter"/>
</dbReference>
<evidence type="ECO:0000313" key="3">
    <source>
        <dbReference type="Proteomes" id="UP000034302"/>
    </source>
</evidence>
<dbReference type="InterPro" id="IPR003711">
    <property type="entry name" value="CarD-like/TRCF_RID"/>
</dbReference>
<dbReference type="AlphaFoldDB" id="A0A0F9ZY09"/>
<dbReference type="InterPro" id="IPR036101">
    <property type="entry name" value="CarD-like/TRCF_RID_sf"/>
</dbReference>
<dbReference type="PANTHER" id="PTHR38447">
    <property type="entry name" value="TRANSCRIPTION FACTOR YDEB-RELATED"/>
    <property type="match status" value="1"/>
</dbReference>
<organism evidence="2 3">
    <name type="scientific">candidate division WS6 bacterium GW2011_GWC1_33_20</name>
    <dbReference type="NCBI Taxonomy" id="1619089"/>
    <lineage>
        <taxon>Bacteria</taxon>
        <taxon>Candidatus Dojkabacteria</taxon>
    </lineage>
</organism>
<dbReference type="EMBL" id="LBOV01000010">
    <property type="protein sequence ID" value="KKP43871.1"/>
    <property type="molecule type" value="Genomic_DNA"/>
</dbReference>
<gene>
    <name evidence="2" type="ORF">UR34_C0010G0036</name>
</gene>
<dbReference type="Proteomes" id="UP000034302">
    <property type="component" value="Unassembled WGS sequence"/>
</dbReference>
<feature type="domain" description="CarD-like/TRCF RNAP-interacting" evidence="1">
    <location>
        <begin position="2"/>
        <end position="112"/>
    </location>
</feature>
<dbReference type="Gene3D" id="2.40.10.170">
    <property type="match status" value="1"/>
</dbReference>
<name>A0A0F9ZY09_9BACT</name>
<dbReference type="SMART" id="SM01058">
    <property type="entry name" value="CarD_TRCF"/>
    <property type="match status" value="1"/>
</dbReference>
<dbReference type="InterPro" id="IPR052531">
    <property type="entry name" value="CarD-like_regulator"/>
</dbReference>
<evidence type="ECO:0000259" key="1">
    <source>
        <dbReference type="SMART" id="SM01058"/>
    </source>
</evidence>
<protein>
    <submittedName>
        <fullName evidence="2">CarD family transcriptional regulator</fullName>
    </submittedName>
</protein>
<dbReference type="PANTHER" id="PTHR38447:SF1">
    <property type="entry name" value="RNA POLYMERASE-BINDING TRANSCRIPTION FACTOR CARD"/>
    <property type="match status" value="1"/>
</dbReference>
<evidence type="ECO:0000313" key="2">
    <source>
        <dbReference type="EMBL" id="KKP43871.1"/>
    </source>
</evidence>
<accession>A0A0F9ZY09</accession>
<dbReference type="SUPFAM" id="SSF141259">
    <property type="entry name" value="CarD-like"/>
    <property type="match status" value="1"/>
</dbReference>
<reference evidence="2 3" key="1">
    <citation type="journal article" date="2015" name="Nature">
        <title>rRNA introns, odd ribosomes, and small enigmatic genomes across a large radiation of phyla.</title>
        <authorList>
            <person name="Brown C.T."/>
            <person name="Hug L.A."/>
            <person name="Thomas B.C."/>
            <person name="Sharon I."/>
            <person name="Castelle C.J."/>
            <person name="Singh A."/>
            <person name="Wilkins M.J."/>
            <person name="Williams K.H."/>
            <person name="Banfield J.F."/>
        </authorList>
    </citation>
    <scope>NUCLEOTIDE SEQUENCE [LARGE SCALE GENOMIC DNA]</scope>
</reference>
<comment type="caution">
    <text evidence="2">The sequence shown here is derived from an EMBL/GenBank/DDBJ whole genome shotgun (WGS) entry which is preliminary data.</text>
</comment>
<sequence length="174" mass="19845">MKFKIGSKVFYPSHGAGWIKAEKEIEFNGEIKKYFEFEFINAQLTISTPIENVENLSVRPVFNQKDIKEKVLTLKKKPVKDPKTTDFNKLMEIFKKLENQANIESAIETIQYCNHVKRQREKDGRLIPVTIENELGRAVGDIVGELAVSSGVKFVNAARSFEKLTGLETKIPLE</sequence>